<protein>
    <submittedName>
        <fullName evidence="1">Uncharacterized protein</fullName>
    </submittedName>
</protein>
<proteinExistence type="predicted"/>
<evidence type="ECO:0000313" key="1">
    <source>
        <dbReference type="EMBL" id="PKV66788.1"/>
    </source>
</evidence>
<organism evidence="1 2">
    <name type="scientific">Pontibacter ramchanderi</name>
    <dbReference type="NCBI Taxonomy" id="1179743"/>
    <lineage>
        <taxon>Bacteria</taxon>
        <taxon>Pseudomonadati</taxon>
        <taxon>Bacteroidota</taxon>
        <taxon>Cytophagia</taxon>
        <taxon>Cytophagales</taxon>
        <taxon>Hymenobacteraceae</taxon>
        <taxon>Pontibacter</taxon>
    </lineage>
</organism>
<gene>
    <name evidence="1" type="ORF">BD749_1922</name>
</gene>
<reference evidence="1 2" key="1">
    <citation type="submission" date="2017-12" db="EMBL/GenBank/DDBJ databases">
        <title>Genomic Encyclopedia of Type Strains, Phase III (KMG-III): the genomes of soil and plant-associated and newly described type strains.</title>
        <authorList>
            <person name="Whitman W."/>
        </authorList>
    </citation>
    <scope>NUCLEOTIDE SEQUENCE [LARGE SCALE GENOMIC DNA]</scope>
    <source>
        <strain evidence="1 2">LP43</strain>
    </source>
</reference>
<name>A0A2N3UBM9_9BACT</name>
<evidence type="ECO:0000313" key="2">
    <source>
        <dbReference type="Proteomes" id="UP000233782"/>
    </source>
</evidence>
<dbReference type="Proteomes" id="UP000233782">
    <property type="component" value="Unassembled WGS sequence"/>
</dbReference>
<dbReference type="AlphaFoldDB" id="A0A2N3UBM9"/>
<keyword evidence="2" id="KW-1185">Reference proteome</keyword>
<comment type="caution">
    <text evidence="1">The sequence shown here is derived from an EMBL/GenBank/DDBJ whole genome shotgun (WGS) entry which is preliminary data.</text>
</comment>
<sequence length="47" mass="5381">MGVYPWRPSAVKIFFCACNHCLAMGIIGVKLKEEAFEAFYKTQIRRG</sequence>
<accession>A0A2N3UBM9</accession>
<dbReference type="EMBL" id="PJMU01000002">
    <property type="protein sequence ID" value="PKV66788.1"/>
    <property type="molecule type" value="Genomic_DNA"/>
</dbReference>